<evidence type="ECO:0000256" key="1">
    <source>
        <dbReference type="ARBA" id="ARBA00004479"/>
    </source>
</evidence>
<keyword evidence="4" id="KW-1133">Transmembrane helix</keyword>
<organism evidence="8 9">
    <name type="scientific">Trema orientale</name>
    <name type="common">Charcoal tree</name>
    <name type="synonym">Celtis orientalis</name>
    <dbReference type="NCBI Taxonomy" id="63057"/>
    <lineage>
        <taxon>Eukaryota</taxon>
        <taxon>Viridiplantae</taxon>
        <taxon>Streptophyta</taxon>
        <taxon>Embryophyta</taxon>
        <taxon>Tracheophyta</taxon>
        <taxon>Spermatophyta</taxon>
        <taxon>Magnoliopsida</taxon>
        <taxon>eudicotyledons</taxon>
        <taxon>Gunneridae</taxon>
        <taxon>Pentapetalae</taxon>
        <taxon>rosids</taxon>
        <taxon>fabids</taxon>
        <taxon>Rosales</taxon>
        <taxon>Cannabaceae</taxon>
        <taxon>Trema</taxon>
    </lineage>
</organism>
<dbReference type="Pfam" id="PF13855">
    <property type="entry name" value="LRR_8"/>
    <property type="match status" value="1"/>
</dbReference>
<dbReference type="PANTHER" id="PTHR48061">
    <property type="entry name" value="LEUCINE-RICH REPEAT RECEPTOR PROTEIN KINASE EMS1-LIKE-RELATED"/>
    <property type="match status" value="1"/>
</dbReference>
<evidence type="ECO:0000256" key="6">
    <source>
        <dbReference type="ARBA" id="ARBA00023170"/>
    </source>
</evidence>
<dbReference type="InterPro" id="IPR001611">
    <property type="entry name" value="Leu-rich_rpt"/>
</dbReference>
<evidence type="ECO:0000256" key="5">
    <source>
        <dbReference type="ARBA" id="ARBA00023136"/>
    </source>
</evidence>
<dbReference type="Proteomes" id="UP000237000">
    <property type="component" value="Unassembled WGS sequence"/>
</dbReference>
<dbReference type="SUPFAM" id="SSF52047">
    <property type="entry name" value="RNI-like"/>
    <property type="match status" value="1"/>
</dbReference>
<evidence type="ECO:0000256" key="7">
    <source>
        <dbReference type="ARBA" id="ARBA00023180"/>
    </source>
</evidence>
<dbReference type="STRING" id="63057.A0A2P5F8I0"/>
<sequence length="151" mass="17542">VPLELSYLSNLVSLDLRLNSDLHLETSSWNRIVANLTNLRELFLSHVNMSHVLPKSFMNLSTSLTSLDFSHTGLKEEFPEKIFNLPYLQELDLSGNAYLNGSFPQYNWSSPLRVLNLSRSGFLIDLPYFTRKLKDLHVLMQFQRTFSYTIR</sequence>
<evidence type="ECO:0000256" key="4">
    <source>
        <dbReference type="ARBA" id="ARBA00022989"/>
    </source>
</evidence>
<comment type="caution">
    <text evidence="8">The sequence shown here is derived from an EMBL/GenBank/DDBJ whole genome shotgun (WGS) entry which is preliminary data.</text>
</comment>
<evidence type="ECO:0000256" key="2">
    <source>
        <dbReference type="ARBA" id="ARBA00022692"/>
    </source>
</evidence>
<reference evidence="9" key="1">
    <citation type="submission" date="2016-06" db="EMBL/GenBank/DDBJ databases">
        <title>Parallel loss of symbiosis genes in relatives of nitrogen-fixing non-legume Parasponia.</title>
        <authorList>
            <person name="Van Velzen R."/>
            <person name="Holmer R."/>
            <person name="Bu F."/>
            <person name="Rutten L."/>
            <person name="Van Zeijl A."/>
            <person name="Liu W."/>
            <person name="Santuari L."/>
            <person name="Cao Q."/>
            <person name="Sharma T."/>
            <person name="Shen D."/>
            <person name="Roswanjaya Y."/>
            <person name="Wardhani T."/>
            <person name="Kalhor M.S."/>
            <person name="Jansen J."/>
            <person name="Van den Hoogen J."/>
            <person name="Gungor B."/>
            <person name="Hartog M."/>
            <person name="Hontelez J."/>
            <person name="Verver J."/>
            <person name="Yang W.-C."/>
            <person name="Schijlen E."/>
            <person name="Repin R."/>
            <person name="Schilthuizen M."/>
            <person name="Schranz E."/>
            <person name="Heidstra R."/>
            <person name="Miyata K."/>
            <person name="Fedorova E."/>
            <person name="Kohlen W."/>
            <person name="Bisseling T."/>
            <person name="Smit S."/>
            <person name="Geurts R."/>
        </authorList>
    </citation>
    <scope>NUCLEOTIDE SEQUENCE [LARGE SCALE GENOMIC DNA]</scope>
    <source>
        <strain evidence="9">cv. RG33-2</strain>
    </source>
</reference>
<proteinExistence type="predicted"/>
<dbReference type="EMBL" id="JXTC01000054">
    <property type="protein sequence ID" value="PON94074.1"/>
    <property type="molecule type" value="Genomic_DNA"/>
</dbReference>
<keyword evidence="7" id="KW-0325">Glycoprotein</keyword>
<keyword evidence="9" id="KW-1185">Reference proteome</keyword>
<evidence type="ECO:0000313" key="9">
    <source>
        <dbReference type="Proteomes" id="UP000237000"/>
    </source>
</evidence>
<name>A0A2P5F8I0_TREOI</name>
<gene>
    <name evidence="8" type="ORF">TorRG33x02_101130</name>
</gene>
<dbReference type="AlphaFoldDB" id="A0A2P5F8I0"/>
<feature type="non-terminal residue" evidence="8">
    <location>
        <position position="1"/>
    </location>
</feature>
<keyword evidence="6" id="KW-0675">Receptor</keyword>
<dbReference type="OrthoDB" id="676979at2759"/>
<keyword evidence="5" id="KW-0472">Membrane</keyword>
<evidence type="ECO:0000313" key="8">
    <source>
        <dbReference type="EMBL" id="PON94074.1"/>
    </source>
</evidence>
<protein>
    <submittedName>
        <fullName evidence="8">LRR domain containing protein</fullName>
    </submittedName>
</protein>
<dbReference type="Gene3D" id="3.80.10.10">
    <property type="entry name" value="Ribonuclease Inhibitor"/>
    <property type="match status" value="1"/>
</dbReference>
<dbReference type="InterPro" id="IPR032675">
    <property type="entry name" value="LRR_dom_sf"/>
</dbReference>
<dbReference type="InParanoid" id="A0A2P5F8I0"/>
<dbReference type="PANTHER" id="PTHR48061:SF46">
    <property type="entry name" value="LEUCINE-RICH REPEAT-CONTAINING N-TERMINAL PLANT-TYPE DOMAIN-CONTAINING PROTEIN"/>
    <property type="match status" value="1"/>
</dbReference>
<comment type="subcellular location">
    <subcellularLocation>
        <location evidence="1">Membrane</location>
        <topology evidence="1">Single-pass type I membrane protein</topology>
    </subcellularLocation>
</comment>
<keyword evidence="3" id="KW-0732">Signal</keyword>
<dbReference type="InterPro" id="IPR046956">
    <property type="entry name" value="RLP23-like"/>
</dbReference>
<evidence type="ECO:0000256" key="3">
    <source>
        <dbReference type="ARBA" id="ARBA00022729"/>
    </source>
</evidence>
<keyword evidence="2" id="KW-0812">Transmembrane</keyword>
<dbReference type="GO" id="GO:0016020">
    <property type="term" value="C:membrane"/>
    <property type="evidence" value="ECO:0007669"/>
    <property type="project" value="UniProtKB-SubCell"/>
</dbReference>
<accession>A0A2P5F8I0</accession>